<dbReference type="GeneID" id="13281872"/>
<dbReference type="eggNOG" id="KOG2533">
    <property type="taxonomic scope" value="Eukaryota"/>
</dbReference>
<keyword evidence="4 6" id="KW-1133">Transmembrane helix</keyword>
<accession>E4ZX61</accession>
<evidence type="ECO:0000313" key="8">
    <source>
        <dbReference type="EMBL" id="CBX95271.1"/>
    </source>
</evidence>
<dbReference type="HOGENOM" id="CLU_1845459_0_0_1"/>
<keyword evidence="3 6" id="KW-0812">Transmembrane</keyword>
<evidence type="ECO:0000259" key="7">
    <source>
        <dbReference type="PROSITE" id="PS50850"/>
    </source>
</evidence>
<gene>
    <name evidence="8" type="ORF">LEMA_P024230.1</name>
</gene>
<comment type="subcellular location">
    <subcellularLocation>
        <location evidence="1">Membrane</location>
        <topology evidence="1">Multi-pass membrane protein</topology>
    </subcellularLocation>
</comment>
<keyword evidence="2" id="KW-0813">Transport</keyword>
<evidence type="ECO:0000256" key="1">
    <source>
        <dbReference type="ARBA" id="ARBA00004141"/>
    </source>
</evidence>
<organism evidence="9">
    <name type="scientific">Leptosphaeria maculans (strain JN3 / isolate v23.1.3 / race Av1-4-5-6-7-8)</name>
    <name type="common">Blackleg fungus</name>
    <name type="synonym">Phoma lingam</name>
    <dbReference type="NCBI Taxonomy" id="985895"/>
    <lineage>
        <taxon>Eukaryota</taxon>
        <taxon>Fungi</taxon>
        <taxon>Dikarya</taxon>
        <taxon>Ascomycota</taxon>
        <taxon>Pezizomycotina</taxon>
        <taxon>Dothideomycetes</taxon>
        <taxon>Pleosporomycetidae</taxon>
        <taxon>Pleosporales</taxon>
        <taxon>Pleosporineae</taxon>
        <taxon>Leptosphaeriaceae</taxon>
        <taxon>Plenodomus</taxon>
        <taxon>Plenodomus lingam/Leptosphaeria maculans species complex</taxon>
    </lineage>
</organism>
<dbReference type="EMBL" id="FP929127">
    <property type="protein sequence ID" value="CBX95271.1"/>
    <property type="molecule type" value="Genomic_DNA"/>
</dbReference>
<dbReference type="STRING" id="985895.E4ZX61"/>
<proteinExistence type="predicted"/>
<dbReference type="Gene3D" id="1.20.1250.20">
    <property type="entry name" value="MFS general substrate transporter like domains"/>
    <property type="match status" value="1"/>
</dbReference>
<sequence>MSDIAKQQDHMIEIASEKDSNELVVSYHIEPEDERAVLKKLDRVILPLMALVYFFQYLDKQSINYAAVFGLQEDLKLSGSEFSWAISLFYFGQFVSEYPAAYLMSRFPITIFVGITVVLWGIAEMCLGATTNWTTIAVA</sequence>
<dbReference type="InterPro" id="IPR011701">
    <property type="entry name" value="MFS"/>
</dbReference>
<evidence type="ECO:0000313" key="9">
    <source>
        <dbReference type="Proteomes" id="UP000002668"/>
    </source>
</evidence>
<feature type="domain" description="Major facilitator superfamily (MFS) profile" evidence="7">
    <location>
        <begin position="45"/>
        <end position="139"/>
    </location>
</feature>
<dbReference type="VEuPathDB" id="FungiDB:LEMA_P024230.1"/>
<dbReference type="Pfam" id="PF07690">
    <property type="entry name" value="MFS_1"/>
    <property type="match status" value="1"/>
</dbReference>
<dbReference type="SUPFAM" id="SSF103473">
    <property type="entry name" value="MFS general substrate transporter"/>
    <property type="match status" value="1"/>
</dbReference>
<dbReference type="GO" id="GO:0022857">
    <property type="term" value="F:transmembrane transporter activity"/>
    <property type="evidence" value="ECO:0007669"/>
    <property type="project" value="InterPro"/>
</dbReference>
<evidence type="ECO:0000256" key="2">
    <source>
        <dbReference type="ARBA" id="ARBA00022448"/>
    </source>
</evidence>
<dbReference type="Proteomes" id="UP000002668">
    <property type="component" value="Genome"/>
</dbReference>
<dbReference type="InterPro" id="IPR020846">
    <property type="entry name" value="MFS_dom"/>
</dbReference>
<reference evidence="9" key="1">
    <citation type="journal article" date="2011" name="Nat. Commun.">
        <title>Effector diversification within compartments of the Leptosphaeria maculans genome affected by Repeat-Induced Point mutations.</title>
        <authorList>
            <person name="Rouxel T."/>
            <person name="Grandaubert J."/>
            <person name="Hane J.K."/>
            <person name="Hoede C."/>
            <person name="van de Wouw A.P."/>
            <person name="Couloux A."/>
            <person name="Dominguez V."/>
            <person name="Anthouard V."/>
            <person name="Bally P."/>
            <person name="Bourras S."/>
            <person name="Cozijnsen A.J."/>
            <person name="Ciuffetti L.M."/>
            <person name="Degrave A."/>
            <person name="Dilmaghani A."/>
            <person name="Duret L."/>
            <person name="Fudal I."/>
            <person name="Goodwin S.B."/>
            <person name="Gout L."/>
            <person name="Glaser N."/>
            <person name="Linglin J."/>
            <person name="Kema G.H.J."/>
            <person name="Lapalu N."/>
            <person name="Lawrence C.B."/>
            <person name="May K."/>
            <person name="Meyer M."/>
            <person name="Ollivier B."/>
            <person name="Poulain J."/>
            <person name="Schoch C.L."/>
            <person name="Simon A."/>
            <person name="Spatafora J.W."/>
            <person name="Stachowiak A."/>
            <person name="Turgeon B.G."/>
            <person name="Tyler B.M."/>
            <person name="Vincent D."/>
            <person name="Weissenbach J."/>
            <person name="Amselem J."/>
            <person name="Quesneville H."/>
            <person name="Oliver R.P."/>
            <person name="Wincker P."/>
            <person name="Balesdent M.-H."/>
            <person name="Howlett B.J."/>
        </authorList>
    </citation>
    <scope>NUCLEOTIDE SEQUENCE [LARGE SCALE GENOMIC DNA]</scope>
    <source>
        <strain evidence="9">JN3 / isolate v23.1.3 / race Av1-4-5-6-7-8</strain>
    </source>
</reference>
<protein>
    <recommendedName>
        <fullName evidence="7">Major facilitator superfamily (MFS) profile domain-containing protein</fullName>
    </recommendedName>
</protein>
<dbReference type="OMA" id="PYITILY"/>
<evidence type="ECO:0000256" key="5">
    <source>
        <dbReference type="ARBA" id="ARBA00023136"/>
    </source>
</evidence>
<name>E4ZX61_LEPMJ</name>
<dbReference type="InterPro" id="IPR036259">
    <property type="entry name" value="MFS_trans_sf"/>
</dbReference>
<dbReference type="PROSITE" id="PS50850">
    <property type="entry name" value="MFS"/>
    <property type="match status" value="1"/>
</dbReference>
<dbReference type="OrthoDB" id="3754993at2759"/>
<evidence type="ECO:0000256" key="4">
    <source>
        <dbReference type="ARBA" id="ARBA00022989"/>
    </source>
</evidence>
<dbReference type="AlphaFoldDB" id="E4ZX61"/>
<dbReference type="PANTHER" id="PTHR43791">
    <property type="entry name" value="PERMEASE-RELATED"/>
    <property type="match status" value="1"/>
</dbReference>
<feature type="transmembrane region" description="Helical" evidence="6">
    <location>
        <begin position="107"/>
        <end position="123"/>
    </location>
</feature>
<dbReference type="InParanoid" id="E4ZX61"/>
<keyword evidence="9" id="KW-1185">Reference proteome</keyword>
<dbReference type="PANTHER" id="PTHR43791:SF103">
    <property type="entry name" value="MAJOR FACILITATOR SUPERFAMILY (MFS) PROFILE DOMAIN-CONTAINING PROTEIN-RELATED"/>
    <property type="match status" value="1"/>
</dbReference>
<keyword evidence="5 6" id="KW-0472">Membrane</keyword>
<dbReference type="GO" id="GO:0016020">
    <property type="term" value="C:membrane"/>
    <property type="evidence" value="ECO:0007669"/>
    <property type="project" value="UniProtKB-SubCell"/>
</dbReference>
<evidence type="ECO:0000256" key="3">
    <source>
        <dbReference type="ARBA" id="ARBA00022692"/>
    </source>
</evidence>
<evidence type="ECO:0000256" key="6">
    <source>
        <dbReference type="SAM" id="Phobius"/>
    </source>
</evidence>